<dbReference type="Proteomes" id="UP000077355">
    <property type="component" value="Unassembled WGS sequence"/>
</dbReference>
<dbReference type="AlphaFoldDB" id="A0A168MYP9"/>
<keyword evidence="1" id="KW-0813">Transport</keyword>
<reference evidence="5 6" key="1">
    <citation type="submission" date="2016-03" db="EMBL/GenBank/DDBJ databases">
        <title>Draft genome sequence of Paenibacillus antarcticus CECT 5836.</title>
        <authorList>
            <person name="Shin S.-K."/>
            <person name="Yi H."/>
        </authorList>
    </citation>
    <scope>NUCLEOTIDE SEQUENCE [LARGE SCALE GENOMIC DNA]</scope>
    <source>
        <strain evidence="5 6">CECT 5836</strain>
    </source>
</reference>
<sequence>MEMNQLSKCYGDKTILQRFTAQIKRPEIISLLGKSGQGKSTLLRILCRLEAQDEGEILLHGHSYLTVDPKEWRKKICYVSQQSYMLPGSVEDNLRMVSQLHKTPFDMPLAKKLMISLDLDYLDWGKKSIDLSGGEKQRVALVRSLLLSPEILLLDEVTASLDMQSKHTVEKLLQEWQEQEGTTCICITHDIEQAQRMSHRIWFIEEGSLLEDSDSCDFFENPCTESARNYLQRVPQGETSCLM</sequence>
<dbReference type="Pfam" id="PF00005">
    <property type="entry name" value="ABC_tran"/>
    <property type="match status" value="1"/>
</dbReference>
<gene>
    <name evidence="5" type="ORF">PBAT_13460</name>
</gene>
<keyword evidence="6" id="KW-1185">Reference proteome</keyword>
<organism evidence="5 6">
    <name type="scientific">Paenibacillus antarcticus</name>
    <dbReference type="NCBI Taxonomy" id="253703"/>
    <lineage>
        <taxon>Bacteria</taxon>
        <taxon>Bacillati</taxon>
        <taxon>Bacillota</taxon>
        <taxon>Bacilli</taxon>
        <taxon>Bacillales</taxon>
        <taxon>Paenibacillaceae</taxon>
        <taxon>Paenibacillus</taxon>
    </lineage>
</organism>
<dbReference type="PANTHER" id="PTHR43423">
    <property type="entry name" value="ABC TRANSPORTER I FAMILY MEMBER 17"/>
    <property type="match status" value="1"/>
</dbReference>
<evidence type="ECO:0000313" key="6">
    <source>
        <dbReference type="Proteomes" id="UP000077355"/>
    </source>
</evidence>
<dbReference type="InterPro" id="IPR017871">
    <property type="entry name" value="ABC_transporter-like_CS"/>
</dbReference>
<protein>
    <recommendedName>
        <fullName evidence="4">ABC transporter domain-containing protein</fullName>
    </recommendedName>
</protein>
<comment type="caution">
    <text evidence="5">The sequence shown here is derived from an EMBL/GenBank/DDBJ whole genome shotgun (WGS) entry which is preliminary data.</text>
</comment>
<proteinExistence type="predicted"/>
<name>A0A168MYP9_9BACL</name>
<dbReference type="GO" id="GO:0005524">
    <property type="term" value="F:ATP binding"/>
    <property type="evidence" value="ECO:0007669"/>
    <property type="project" value="UniProtKB-KW"/>
</dbReference>
<feature type="domain" description="ABC transporter" evidence="4">
    <location>
        <begin position="1"/>
        <end position="231"/>
    </location>
</feature>
<dbReference type="Gene3D" id="3.40.50.300">
    <property type="entry name" value="P-loop containing nucleotide triphosphate hydrolases"/>
    <property type="match status" value="1"/>
</dbReference>
<evidence type="ECO:0000256" key="2">
    <source>
        <dbReference type="ARBA" id="ARBA00022741"/>
    </source>
</evidence>
<keyword evidence="2" id="KW-0547">Nucleotide-binding</keyword>
<evidence type="ECO:0000256" key="3">
    <source>
        <dbReference type="ARBA" id="ARBA00022840"/>
    </source>
</evidence>
<dbReference type="PROSITE" id="PS50893">
    <property type="entry name" value="ABC_TRANSPORTER_2"/>
    <property type="match status" value="1"/>
</dbReference>
<dbReference type="GO" id="GO:0016887">
    <property type="term" value="F:ATP hydrolysis activity"/>
    <property type="evidence" value="ECO:0007669"/>
    <property type="project" value="InterPro"/>
</dbReference>
<dbReference type="InterPro" id="IPR003593">
    <property type="entry name" value="AAA+_ATPase"/>
</dbReference>
<keyword evidence="3" id="KW-0067">ATP-binding</keyword>
<dbReference type="InterPro" id="IPR003439">
    <property type="entry name" value="ABC_transporter-like_ATP-bd"/>
</dbReference>
<dbReference type="PANTHER" id="PTHR43423:SF1">
    <property type="entry name" value="ABC TRANSPORTER I FAMILY MEMBER 17"/>
    <property type="match status" value="1"/>
</dbReference>
<evidence type="ECO:0000256" key="1">
    <source>
        <dbReference type="ARBA" id="ARBA00022448"/>
    </source>
</evidence>
<dbReference type="SMART" id="SM00382">
    <property type="entry name" value="AAA"/>
    <property type="match status" value="1"/>
</dbReference>
<dbReference type="SUPFAM" id="SSF52540">
    <property type="entry name" value="P-loop containing nucleoside triphosphate hydrolases"/>
    <property type="match status" value="1"/>
</dbReference>
<dbReference type="InterPro" id="IPR027417">
    <property type="entry name" value="P-loop_NTPase"/>
</dbReference>
<dbReference type="EMBL" id="LVJI01000018">
    <property type="protein sequence ID" value="OAB45199.1"/>
    <property type="molecule type" value="Genomic_DNA"/>
</dbReference>
<evidence type="ECO:0000313" key="5">
    <source>
        <dbReference type="EMBL" id="OAB45199.1"/>
    </source>
</evidence>
<accession>A0A168MYP9</accession>
<evidence type="ECO:0000259" key="4">
    <source>
        <dbReference type="PROSITE" id="PS50893"/>
    </source>
</evidence>
<dbReference type="PROSITE" id="PS00211">
    <property type="entry name" value="ABC_TRANSPORTER_1"/>
    <property type="match status" value="1"/>
</dbReference>